<dbReference type="CTD" id="20316175"/>
<gene>
    <name evidence="2" type="ORF">T265_01987</name>
</gene>
<evidence type="ECO:0000313" key="3">
    <source>
        <dbReference type="Proteomes" id="UP000054324"/>
    </source>
</evidence>
<dbReference type="KEGG" id="ovi:T265_01987"/>
<dbReference type="GeneID" id="20316175"/>
<evidence type="ECO:0000256" key="1">
    <source>
        <dbReference type="SAM" id="SignalP"/>
    </source>
</evidence>
<dbReference type="RefSeq" id="XP_009164389.1">
    <property type="nucleotide sequence ID" value="XM_009166125.1"/>
</dbReference>
<dbReference type="EMBL" id="KL596640">
    <property type="protein sequence ID" value="KER31904.1"/>
    <property type="molecule type" value="Genomic_DNA"/>
</dbReference>
<accession>A0A075AIM7</accession>
<evidence type="ECO:0000313" key="2">
    <source>
        <dbReference type="EMBL" id="KER31904.1"/>
    </source>
</evidence>
<reference evidence="2 3" key="1">
    <citation type="submission" date="2013-11" db="EMBL/GenBank/DDBJ databases">
        <title>Opisthorchis viverrini - life in the bile duct.</title>
        <authorList>
            <person name="Young N.D."/>
            <person name="Nagarajan N."/>
            <person name="Lin S.J."/>
            <person name="Korhonen P.K."/>
            <person name="Jex A.R."/>
            <person name="Hall R.S."/>
            <person name="Safavi-Hemami H."/>
            <person name="Kaewkong W."/>
            <person name="Bertrand D."/>
            <person name="Gao S."/>
            <person name="Seet Q."/>
            <person name="Wongkham S."/>
            <person name="Teh B.T."/>
            <person name="Wongkham C."/>
            <person name="Intapan P.M."/>
            <person name="Maleewong W."/>
            <person name="Yang X."/>
            <person name="Hu M."/>
            <person name="Wang Z."/>
            <person name="Hofmann A."/>
            <person name="Sternberg P.W."/>
            <person name="Tan P."/>
            <person name="Wang J."/>
            <person name="Gasser R.B."/>
        </authorList>
    </citation>
    <scope>NUCLEOTIDE SEQUENCE [LARGE SCALE GENOMIC DNA]</scope>
</reference>
<dbReference type="Proteomes" id="UP000054324">
    <property type="component" value="Unassembled WGS sequence"/>
</dbReference>
<feature type="chain" id="PRO_5001705687" evidence="1">
    <location>
        <begin position="18"/>
        <end position="71"/>
    </location>
</feature>
<protein>
    <submittedName>
        <fullName evidence="2">Uncharacterized protein</fullName>
    </submittedName>
</protein>
<keyword evidence="1" id="KW-0732">Signal</keyword>
<dbReference type="AlphaFoldDB" id="A0A075AIM7"/>
<keyword evidence="3" id="KW-1185">Reference proteome</keyword>
<feature type="signal peptide" evidence="1">
    <location>
        <begin position="1"/>
        <end position="17"/>
    </location>
</feature>
<organism evidence="2 3">
    <name type="scientific">Opisthorchis viverrini</name>
    <name type="common">Southeast Asian liver fluke</name>
    <dbReference type="NCBI Taxonomy" id="6198"/>
    <lineage>
        <taxon>Eukaryota</taxon>
        <taxon>Metazoa</taxon>
        <taxon>Spiralia</taxon>
        <taxon>Lophotrochozoa</taxon>
        <taxon>Platyhelminthes</taxon>
        <taxon>Trematoda</taxon>
        <taxon>Digenea</taxon>
        <taxon>Opisthorchiida</taxon>
        <taxon>Opisthorchiata</taxon>
        <taxon>Opisthorchiidae</taxon>
        <taxon>Opisthorchis</taxon>
    </lineage>
</organism>
<proteinExistence type="predicted"/>
<name>A0A075AIM7_OPIVI</name>
<sequence>MPFSAMLACLTSLASLGLKNLRMQRVGKFQCGPGYEYFENLMAFVLFEPVRTDTDPPDDITIAVSMMLNTQ</sequence>